<organism evidence="6 8">
    <name type="scientific">Alkalithermobacter thermoalcaliphilus JW-YL-7 = DSM 7308</name>
    <dbReference type="NCBI Taxonomy" id="1121328"/>
    <lineage>
        <taxon>Bacteria</taxon>
        <taxon>Bacillati</taxon>
        <taxon>Bacillota</taxon>
        <taxon>Clostridia</taxon>
        <taxon>Peptostreptococcales</taxon>
        <taxon>Tepidibacteraceae</taxon>
        <taxon>Alkalithermobacter</taxon>
    </lineage>
</organism>
<reference evidence="6 8" key="1">
    <citation type="submission" date="2016-02" db="EMBL/GenBank/DDBJ databases">
        <title>Draft genome sequence for Clostridium paradoxum JW-YL-7.</title>
        <authorList>
            <person name="Utturkar S.M."/>
            <person name="Lancaster A."/>
            <person name="Poole F.L."/>
            <person name="Adams M.W."/>
            <person name="Brown S.D."/>
        </authorList>
    </citation>
    <scope>NUCLEOTIDE SEQUENCE [LARGE SCALE GENOMIC DNA]</scope>
    <source>
        <strain evidence="6 8">JW-YL-7</strain>
    </source>
</reference>
<evidence type="ECO:0000256" key="2">
    <source>
        <dbReference type="ARBA" id="ARBA00022692"/>
    </source>
</evidence>
<feature type="transmembrane region" description="Helical" evidence="5">
    <location>
        <begin position="6"/>
        <end position="25"/>
    </location>
</feature>
<dbReference type="PANTHER" id="PTHR37306:SF1">
    <property type="entry name" value="COLICIN V PRODUCTION PROTEIN"/>
    <property type="match status" value="1"/>
</dbReference>
<proteinExistence type="predicted"/>
<keyword evidence="4 5" id="KW-0472">Membrane</keyword>
<evidence type="ECO:0000313" key="7">
    <source>
        <dbReference type="EMBL" id="SHL09015.1"/>
    </source>
</evidence>
<dbReference type="GO" id="GO:0016020">
    <property type="term" value="C:membrane"/>
    <property type="evidence" value="ECO:0007669"/>
    <property type="project" value="UniProtKB-SubCell"/>
</dbReference>
<protein>
    <submittedName>
        <fullName evidence="6">Colicin V production protein</fullName>
    </submittedName>
    <submittedName>
        <fullName evidence="7">Membrane protein required for colicin V production</fullName>
    </submittedName>
</protein>
<feature type="transmembrane region" description="Helical" evidence="5">
    <location>
        <begin position="126"/>
        <end position="148"/>
    </location>
</feature>
<name>A0A150FSZ7_CLOPD</name>
<dbReference type="RefSeq" id="WP_066072112.1">
    <property type="nucleotide sequence ID" value="NZ_FRBG01000011.1"/>
</dbReference>
<evidence type="ECO:0000313" key="6">
    <source>
        <dbReference type="EMBL" id="KXZ40747.1"/>
    </source>
</evidence>
<evidence type="ECO:0000313" key="9">
    <source>
        <dbReference type="Proteomes" id="UP000323392"/>
    </source>
</evidence>
<evidence type="ECO:0000256" key="3">
    <source>
        <dbReference type="ARBA" id="ARBA00022989"/>
    </source>
</evidence>
<dbReference type="EMBL" id="FRBG01000011">
    <property type="protein sequence ID" value="SHL09015.1"/>
    <property type="molecule type" value="Genomic_DNA"/>
</dbReference>
<dbReference type="AlphaFoldDB" id="A0A150FSZ7"/>
<reference evidence="7 9" key="2">
    <citation type="submission" date="2016-11" db="EMBL/GenBank/DDBJ databases">
        <authorList>
            <person name="Varghese N."/>
            <person name="Submissions S."/>
        </authorList>
    </citation>
    <scope>NUCLEOTIDE SEQUENCE [LARGE SCALE GENOMIC DNA]</scope>
    <source>
        <strain evidence="7 9">DSM 7308</strain>
    </source>
</reference>
<comment type="caution">
    <text evidence="6">The sequence shown here is derived from an EMBL/GenBank/DDBJ whole genome shotgun (WGS) entry which is preliminary data.</text>
</comment>
<dbReference type="InterPro" id="IPR003825">
    <property type="entry name" value="Colicin-V_CvpA"/>
</dbReference>
<comment type="subcellular location">
    <subcellularLocation>
        <location evidence="1">Membrane</location>
        <topology evidence="1">Multi-pass membrane protein</topology>
    </subcellularLocation>
</comment>
<evidence type="ECO:0000256" key="1">
    <source>
        <dbReference type="ARBA" id="ARBA00004141"/>
    </source>
</evidence>
<feature type="transmembrane region" description="Helical" evidence="5">
    <location>
        <begin position="83"/>
        <end position="105"/>
    </location>
</feature>
<dbReference type="Proteomes" id="UP000323392">
    <property type="component" value="Unassembled WGS sequence"/>
</dbReference>
<evidence type="ECO:0000256" key="4">
    <source>
        <dbReference type="ARBA" id="ARBA00023136"/>
    </source>
</evidence>
<dbReference type="GO" id="GO:0009403">
    <property type="term" value="P:toxin biosynthetic process"/>
    <property type="evidence" value="ECO:0007669"/>
    <property type="project" value="InterPro"/>
</dbReference>
<dbReference type="PATRIC" id="fig|1121328.3.peg.1834"/>
<feature type="transmembrane region" description="Helical" evidence="5">
    <location>
        <begin position="32"/>
        <end position="54"/>
    </location>
</feature>
<dbReference type="Proteomes" id="UP000092605">
    <property type="component" value="Unassembled WGS sequence"/>
</dbReference>
<dbReference type="Pfam" id="PF02674">
    <property type="entry name" value="Colicin_V"/>
    <property type="match status" value="1"/>
</dbReference>
<feature type="transmembrane region" description="Helical" evidence="5">
    <location>
        <begin position="168"/>
        <end position="187"/>
    </location>
</feature>
<evidence type="ECO:0000256" key="5">
    <source>
        <dbReference type="SAM" id="Phobius"/>
    </source>
</evidence>
<evidence type="ECO:0000313" key="8">
    <source>
        <dbReference type="Proteomes" id="UP000092605"/>
    </source>
</evidence>
<keyword evidence="3 5" id="KW-1133">Transmembrane helix</keyword>
<gene>
    <name evidence="6" type="ORF">JWYL7_1822</name>
    <name evidence="7" type="ORF">SAMN05661008_01437</name>
</gene>
<keyword evidence="2 5" id="KW-0812">Transmembrane</keyword>
<dbReference type="PANTHER" id="PTHR37306">
    <property type="entry name" value="COLICIN V PRODUCTION PROTEIN"/>
    <property type="match status" value="1"/>
</dbReference>
<sequence length="195" mass="22726">MFSFIDTIIIILFLISAINGFRLGFVRSLLSLLKYIISIYLLRLYYVPVVNFIITNEDMFNIVRNLLKNIVRENILLDTISKLAIQSVVLIVLFMIFNIILDIIISKIDNIFKIKYLNGINRLLGLGFGLLKCFVILSLVISLVNPFLNLFKSDELITMLNQSVLLKYLYMYNFTLGSFNTFIEIFYKYKITDMI</sequence>
<dbReference type="STRING" id="1121328.JWYL7_1822"/>
<accession>A0A150FSZ7</accession>
<keyword evidence="9" id="KW-1185">Reference proteome</keyword>
<dbReference type="EMBL" id="LSFY01000001">
    <property type="protein sequence ID" value="KXZ40747.1"/>
    <property type="molecule type" value="Genomic_DNA"/>
</dbReference>